<evidence type="ECO:0000256" key="3">
    <source>
        <dbReference type="ARBA" id="ARBA00023014"/>
    </source>
</evidence>
<evidence type="ECO:0000313" key="4">
    <source>
        <dbReference type="EMBL" id="STT85392.1"/>
    </source>
</evidence>
<dbReference type="SUPFAM" id="SSF56821">
    <property type="entry name" value="Prismane protein-like"/>
    <property type="match status" value="1"/>
</dbReference>
<keyword evidence="3" id="KW-0411">Iron-sulfur</keyword>
<dbReference type="GO" id="GO:0046872">
    <property type="term" value="F:metal ion binding"/>
    <property type="evidence" value="ECO:0007669"/>
    <property type="project" value="UniProtKB-KW"/>
</dbReference>
<dbReference type="InterPro" id="IPR016099">
    <property type="entry name" value="Prismane-like_a/b-sand"/>
</dbReference>
<dbReference type="EC" id="1.7.-.-" evidence="4"/>
<accession>A0A377XQF5</accession>
<dbReference type="Proteomes" id="UP000254340">
    <property type="component" value="Unassembled WGS sequence"/>
</dbReference>
<dbReference type="GO" id="GO:0042542">
    <property type="term" value="P:response to hydrogen peroxide"/>
    <property type="evidence" value="ECO:0007669"/>
    <property type="project" value="TreeGrafter"/>
</dbReference>
<sequence>MTLTRRLFLAVTLAEKLGCGVNDLPLSLVLSWFEQKAIVILLTLLSLGVKNIVTGPTAPGFFTPDLLAVLNEKFGLRSVTTVEQDMQQAAERLRSP</sequence>
<dbReference type="GO" id="GO:0051536">
    <property type="term" value="F:iron-sulfur cluster binding"/>
    <property type="evidence" value="ECO:0007669"/>
    <property type="project" value="UniProtKB-KW"/>
</dbReference>
<dbReference type="InterPro" id="IPR004137">
    <property type="entry name" value="HCP/CODH"/>
</dbReference>
<dbReference type="GO" id="GO:0050418">
    <property type="term" value="F:hydroxylamine reductase activity"/>
    <property type="evidence" value="ECO:0007669"/>
    <property type="project" value="TreeGrafter"/>
</dbReference>
<dbReference type="PANTHER" id="PTHR30109:SF0">
    <property type="entry name" value="HYDROXYLAMINE REDUCTASE"/>
    <property type="match status" value="1"/>
</dbReference>
<dbReference type="InterPro" id="IPR011254">
    <property type="entry name" value="Prismane-like_sf"/>
</dbReference>
<proteinExistence type="predicted"/>
<evidence type="ECO:0000256" key="2">
    <source>
        <dbReference type="ARBA" id="ARBA00023004"/>
    </source>
</evidence>
<keyword evidence="1" id="KW-0479">Metal-binding</keyword>
<dbReference type="Gene3D" id="3.40.50.2030">
    <property type="match status" value="1"/>
</dbReference>
<dbReference type="GO" id="GO:0004601">
    <property type="term" value="F:peroxidase activity"/>
    <property type="evidence" value="ECO:0007669"/>
    <property type="project" value="TreeGrafter"/>
</dbReference>
<dbReference type="AlphaFoldDB" id="A0A377XQF5"/>
<keyword evidence="4" id="KW-0560">Oxidoreductase</keyword>
<gene>
    <name evidence="4" type="primary">hcp_1</name>
    <name evidence="4" type="ORF">NCTC5047_06476</name>
</gene>
<evidence type="ECO:0000256" key="1">
    <source>
        <dbReference type="ARBA" id="ARBA00022723"/>
    </source>
</evidence>
<protein>
    <submittedName>
        <fullName evidence="4">Hydroxylamine reductase</fullName>
        <ecNumber evidence="4">1.7.-.-</ecNumber>
    </submittedName>
</protein>
<evidence type="ECO:0000313" key="5">
    <source>
        <dbReference type="Proteomes" id="UP000254340"/>
    </source>
</evidence>
<dbReference type="PANTHER" id="PTHR30109">
    <property type="entry name" value="HYDROXYLAMINE REDUCTASE"/>
    <property type="match status" value="1"/>
</dbReference>
<organism evidence="4 5">
    <name type="scientific">Klebsiella pneumoniae</name>
    <dbReference type="NCBI Taxonomy" id="573"/>
    <lineage>
        <taxon>Bacteria</taxon>
        <taxon>Pseudomonadati</taxon>
        <taxon>Pseudomonadota</taxon>
        <taxon>Gammaproteobacteria</taxon>
        <taxon>Enterobacterales</taxon>
        <taxon>Enterobacteriaceae</taxon>
        <taxon>Klebsiella/Raoultella group</taxon>
        <taxon>Klebsiella</taxon>
        <taxon>Klebsiella pneumoniae complex</taxon>
    </lineage>
</organism>
<name>A0A377XQF5_KLEPN</name>
<dbReference type="Pfam" id="PF03063">
    <property type="entry name" value="Prismane"/>
    <property type="match status" value="1"/>
</dbReference>
<dbReference type="EMBL" id="UGLH01000006">
    <property type="protein sequence ID" value="STT85392.1"/>
    <property type="molecule type" value="Genomic_DNA"/>
</dbReference>
<keyword evidence="2" id="KW-0408">Iron</keyword>
<reference evidence="4 5" key="1">
    <citation type="submission" date="2018-06" db="EMBL/GenBank/DDBJ databases">
        <authorList>
            <consortium name="Pathogen Informatics"/>
            <person name="Doyle S."/>
        </authorList>
    </citation>
    <scope>NUCLEOTIDE SEQUENCE [LARGE SCALE GENOMIC DNA]</scope>
    <source>
        <strain evidence="4 5">NCTC5047</strain>
    </source>
</reference>